<sequence length="73" mass="8850">MMYLLSRLWVLMVCSPRPRTVLSTRRVVFLASRNTMMRARFLPLLLCCSALRGVHHHHHRRRRRTRHTPLNEF</sequence>
<dbReference type="AlphaFoldDB" id="A0A2M4B722"/>
<proteinExistence type="predicted"/>
<dbReference type="EMBL" id="GGFK01015524">
    <property type="protein sequence ID" value="MBW48845.1"/>
    <property type="molecule type" value="Transcribed_RNA"/>
</dbReference>
<protein>
    <submittedName>
        <fullName evidence="1">Putative secreted protein</fullName>
    </submittedName>
</protein>
<accession>A0A2M4B722</accession>
<organism evidence="1">
    <name type="scientific">Anopheles triannulatus</name>
    <dbReference type="NCBI Taxonomy" id="58253"/>
    <lineage>
        <taxon>Eukaryota</taxon>
        <taxon>Metazoa</taxon>
        <taxon>Ecdysozoa</taxon>
        <taxon>Arthropoda</taxon>
        <taxon>Hexapoda</taxon>
        <taxon>Insecta</taxon>
        <taxon>Pterygota</taxon>
        <taxon>Neoptera</taxon>
        <taxon>Endopterygota</taxon>
        <taxon>Diptera</taxon>
        <taxon>Nematocera</taxon>
        <taxon>Culicoidea</taxon>
        <taxon>Culicidae</taxon>
        <taxon>Anophelinae</taxon>
        <taxon>Anopheles</taxon>
    </lineage>
</organism>
<reference evidence="1" key="1">
    <citation type="submission" date="2018-01" db="EMBL/GenBank/DDBJ databases">
        <title>An insight into the sialome of Amazonian anophelines.</title>
        <authorList>
            <person name="Ribeiro J.M."/>
            <person name="Scarpassa V."/>
            <person name="Calvo E."/>
        </authorList>
    </citation>
    <scope>NUCLEOTIDE SEQUENCE</scope>
    <source>
        <tissue evidence="1">Salivary glands</tissue>
    </source>
</reference>
<evidence type="ECO:0000313" key="1">
    <source>
        <dbReference type="EMBL" id="MBW48845.1"/>
    </source>
</evidence>
<name>A0A2M4B722_9DIPT</name>